<feature type="region of interest" description="Disordered" evidence="1">
    <location>
        <begin position="1"/>
        <end position="31"/>
    </location>
</feature>
<evidence type="ECO:0000256" key="1">
    <source>
        <dbReference type="SAM" id="MobiDB-lite"/>
    </source>
</evidence>
<dbReference type="Proteomes" id="UP000834458">
    <property type="component" value="Unassembled WGS sequence"/>
</dbReference>
<evidence type="ECO:0000313" key="3">
    <source>
        <dbReference type="Proteomes" id="UP000834458"/>
    </source>
</evidence>
<evidence type="ECO:0000313" key="2">
    <source>
        <dbReference type="EMBL" id="CAB5696639.1"/>
    </source>
</evidence>
<gene>
    <name evidence="2" type="ORF">GHA_02412</name>
</gene>
<accession>A0AA35GJV7</accession>
<dbReference type="EMBL" id="CAHPSC010000034">
    <property type="protein sequence ID" value="CAB5696639.1"/>
    <property type="molecule type" value="Genomic_DNA"/>
</dbReference>
<name>A0AA35GJV7_9BURK</name>
<feature type="compositionally biased region" description="Polar residues" evidence="1">
    <location>
        <begin position="1"/>
        <end position="13"/>
    </location>
</feature>
<dbReference type="RefSeq" id="WP_234686228.1">
    <property type="nucleotide sequence ID" value="NZ_CAHPSC010000034.1"/>
</dbReference>
<proteinExistence type="predicted"/>
<protein>
    <submittedName>
        <fullName evidence="2">Uncharacterized protein</fullName>
    </submittedName>
</protein>
<organism evidence="2 3">
    <name type="scientific">Comamonas aquatica</name>
    <dbReference type="NCBI Taxonomy" id="225991"/>
    <lineage>
        <taxon>Bacteria</taxon>
        <taxon>Pseudomonadati</taxon>
        <taxon>Pseudomonadota</taxon>
        <taxon>Betaproteobacteria</taxon>
        <taxon>Burkholderiales</taxon>
        <taxon>Comamonadaceae</taxon>
        <taxon>Comamonas</taxon>
    </lineage>
</organism>
<comment type="caution">
    <text evidence="2">The sequence shown here is derived from an EMBL/GenBank/DDBJ whole genome shotgun (WGS) entry which is preliminary data.</text>
</comment>
<sequence length="95" mass="10579">MSFNPRTDSSSPPGHQDLDASLAAPAQVDQVGGTPTLEQFQRWLENKAHSSAAWVRNMEPLRFFAEDVFLSEELVVAECRAATKLLMQFKLEQSA</sequence>
<reference evidence="2" key="1">
    <citation type="submission" date="2020-05" db="EMBL/GenBank/DDBJ databases">
        <authorList>
            <person name="Delgado-Blas J."/>
        </authorList>
    </citation>
    <scope>NUCLEOTIDE SEQUENCE</scope>
    <source>
        <strain evidence="2">BB1454</strain>
    </source>
</reference>
<dbReference type="AlphaFoldDB" id="A0AA35GJV7"/>